<feature type="transmembrane region" description="Helical" evidence="5">
    <location>
        <begin position="177"/>
        <end position="197"/>
    </location>
</feature>
<dbReference type="SUPFAM" id="SSF103473">
    <property type="entry name" value="MFS general substrate transporter"/>
    <property type="match status" value="1"/>
</dbReference>
<organism evidence="7 8">
    <name type="scientific">Alloalcanivorax venustensis ISO4</name>
    <dbReference type="NCBI Taxonomy" id="1177184"/>
    <lineage>
        <taxon>Bacteria</taxon>
        <taxon>Pseudomonadati</taxon>
        <taxon>Pseudomonadota</taxon>
        <taxon>Gammaproteobacteria</taxon>
        <taxon>Oceanospirillales</taxon>
        <taxon>Alcanivoracaceae</taxon>
        <taxon>Alloalcanivorax</taxon>
    </lineage>
</organism>
<feature type="transmembrane region" description="Helical" evidence="5">
    <location>
        <begin position="112"/>
        <end position="134"/>
    </location>
</feature>
<feature type="transmembrane region" description="Helical" evidence="5">
    <location>
        <begin position="478"/>
        <end position="500"/>
    </location>
</feature>
<dbReference type="Proteomes" id="UP000644441">
    <property type="component" value="Unassembled WGS sequence"/>
</dbReference>
<dbReference type="Gene3D" id="1.20.1250.20">
    <property type="entry name" value="MFS general substrate transporter like domains"/>
    <property type="match status" value="2"/>
</dbReference>
<protein>
    <submittedName>
        <fullName evidence="7">Major facilitator superfamily multidrug efflux transporter</fullName>
    </submittedName>
</protein>
<evidence type="ECO:0000313" key="7">
    <source>
        <dbReference type="EMBL" id="MBF5052914.1"/>
    </source>
</evidence>
<keyword evidence="8" id="KW-1185">Reference proteome</keyword>
<feature type="transmembrane region" description="Helical" evidence="5">
    <location>
        <begin position="236"/>
        <end position="258"/>
    </location>
</feature>
<dbReference type="InterPro" id="IPR020846">
    <property type="entry name" value="MFS_dom"/>
</dbReference>
<feature type="transmembrane region" description="Helical" evidence="5">
    <location>
        <begin position="278"/>
        <end position="304"/>
    </location>
</feature>
<evidence type="ECO:0000259" key="6">
    <source>
        <dbReference type="PROSITE" id="PS50850"/>
    </source>
</evidence>
<dbReference type="Pfam" id="PF07690">
    <property type="entry name" value="MFS_1"/>
    <property type="match status" value="1"/>
</dbReference>
<dbReference type="RefSeq" id="WP_194855774.1">
    <property type="nucleotide sequence ID" value="NZ_ARXR01000009.1"/>
</dbReference>
<dbReference type="InterPro" id="IPR036259">
    <property type="entry name" value="MFS_trans_sf"/>
</dbReference>
<evidence type="ECO:0000256" key="3">
    <source>
        <dbReference type="ARBA" id="ARBA00022989"/>
    </source>
</evidence>
<evidence type="ECO:0000256" key="2">
    <source>
        <dbReference type="ARBA" id="ARBA00022692"/>
    </source>
</evidence>
<evidence type="ECO:0000256" key="5">
    <source>
        <dbReference type="SAM" id="Phobius"/>
    </source>
</evidence>
<feature type="transmembrane region" description="Helical" evidence="5">
    <location>
        <begin position="63"/>
        <end position="82"/>
    </location>
</feature>
<feature type="domain" description="Major facilitator superfamily (MFS) profile" evidence="6">
    <location>
        <begin position="21"/>
        <end position="501"/>
    </location>
</feature>
<dbReference type="PANTHER" id="PTHR23501">
    <property type="entry name" value="MAJOR FACILITATOR SUPERFAMILY"/>
    <property type="match status" value="1"/>
</dbReference>
<evidence type="ECO:0000256" key="1">
    <source>
        <dbReference type="ARBA" id="ARBA00004141"/>
    </source>
</evidence>
<feature type="transmembrane region" description="Helical" evidence="5">
    <location>
        <begin position="146"/>
        <end position="165"/>
    </location>
</feature>
<proteinExistence type="predicted"/>
<feature type="transmembrane region" description="Helical" evidence="5">
    <location>
        <begin position="316"/>
        <end position="337"/>
    </location>
</feature>
<evidence type="ECO:0000313" key="8">
    <source>
        <dbReference type="Proteomes" id="UP000644441"/>
    </source>
</evidence>
<reference evidence="7 8" key="1">
    <citation type="submission" date="2012-09" db="EMBL/GenBank/DDBJ databases">
        <title>Genome Sequence of alkane-degrading Bacterium Alcanivorax venustensis ISO4.</title>
        <authorList>
            <person name="Lai Q."/>
            <person name="Shao Z."/>
        </authorList>
    </citation>
    <scope>NUCLEOTIDE SEQUENCE [LARGE SCALE GENOMIC DNA]</scope>
    <source>
        <strain evidence="7 8">ISO4</strain>
    </source>
</reference>
<feature type="transmembrane region" description="Helical" evidence="5">
    <location>
        <begin position="411"/>
        <end position="431"/>
    </location>
</feature>
<evidence type="ECO:0000256" key="4">
    <source>
        <dbReference type="ARBA" id="ARBA00023136"/>
    </source>
</evidence>
<dbReference type="InterPro" id="IPR011701">
    <property type="entry name" value="MFS"/>
</dbReference>
<keyword evidence="4 5" id="KW-0472">Membrane</keyword>
<feature type="transmembrane region" description="Helical" evidence="5">
    <location>
        <begin position="89"/>
        <end position="106"/>
    </location>
</feature>
<comment type="subcellular location">
    <subcellularLocation>
        <location evidence="1">Membrane</location>
        <topology evidence="1">Multi-pass membrane protein</topology>
    </subcellularLocation>
</comment>
<keyword evidence="2 5" id="KW-0812">Transmembrane</keyword>
<gene>
    <name evidence="7" type="ORF">ISO4_01516</name>
</gene>
<comment type="caution">
    <text evidence="7">The sequence shown here is derived from an EMBL/GenBank/DDBJ whole genome shotgun (WGS) entry which is preliminary data.</text>
</comment>
<feature type="transmembrane region" description="Helical" evidence="5">
    <location>
        <begin position="18"/>
        <end position="43"/>
    </location>
</feature>
<sequence>MTSVPATAPAQPVFGPRLAAGLTGVFIAAIMAGLNSRVASLALMDIRGAHGFGVDPASWLDTVYLVGEIAVQPFAAWFAITFSLRRYQMALISVATLLALLLPFAQSLPAMLVLRSLQGIVAGGLIPTLMMAALRFLPLPIRLHGLALYAMTATLAPNLAVWLAGAWTDQLFDWRWIYWQVVPLGLLSLVLCAWGLPQDPPRHERFGQGNWVGHVLLVTGLALLAVAMSQGVRLNWFHSPLITGALTGGLIATAAGLISEWRHPSPFIRLQLLARRNLGLGFTLFIGLLVLFLSGALLPMHFLAEVQGYRPLQSGVLSLIIGLPQLVLGSLVALMLYRPWVDARKVLAAGLVLLALSCWLGAQVNSEWMWRQFVTVQVLQSFGQPMAVVSLLFLSTSVVQPEEGPFVSGMVNMLRAFGTALGSALITQMMLERGRFHSDMLLGNLARAGATLGLHDDRMVALSDSVATQATTLATADAYRVLGILALVLIPLALCLTPVAPPRLPSPSTE</sequence>
<feature type="transmembrane region" description="Helical" evidence="5">
    <location>
        <begin position="346"/>
        <end position="362"/>
    </location>
</feature>
<dbReference type="PROSITE" id="PS50850">
    <property type="entry name" value="MFS"/>
    <property type="match status" value="1"/>
</dbReference>
<dbReference type="PANTHER" id="PTHR23501:SF51">
    <property type="entry name" value="MULTIDRUG RESISTANCE PROTEIN B"/>
    <property type="match status" value="1"/>
</dbReference>
<dbReference type="EMBL" id="ARXR01000009">
    <property type="protein sequence ID" value="MBF5052914.1"/>
    <property type="molecule type" value="Genomic_DNA"/>
</dbReference>
<name>A0ABS0AG88_9GAMM</name>
<feature type="transmembrane region" description="Helical" evidence="5">
    <location>
        <begin position="209"/>
        <end position="230"/>
    </location>
</feature>
<keyword evidence="3 5" id="KW-1133">Transmembrane helix</keyword>
<accession>A0ABS0AG88</accession>